<sequence>MPDADELDAFVERYAEALTLSGWPRMMARVFACLMVAEDGRRTAAELSSALHVGAPAISGGVKALLQSGLVTREREPGDRRDYYRVQEDTWFRAVTGNDANLARWQEASESGARLLGTDTAAGRRFDETRRFFEFLREELPRLMDRWHESQRD</sequence>
<dbReference type="InterPro" id="IPR000835">
    <property type="entry name" value="HTH_MarR-typ"/>
</dbReference>
<evidence type="ECO:0000256" key="1">
    <source>
        <dbReference type="ARBA" id="ARBA00023015"/>
    </source>
</evidence>
<keyword evidence="6" id="KW-1185">Reference proteome</keyword>
<evidence type="ECO:0000259" key="4">
    <source>
        <dbReference type="Pfam" id="PF12802"/>
    </source>
</evidence>
<keyword evidence="1" id="KW-0805">Transcription regulation</keyword>
<dbReference type="SUPFAM" id="SSF46785">
    <property type="entry name" value="Winged helix' DNA-binding domain"/>
    <property type="match status" value="1"/>
</dbReference>
<keyword evidence="2" id="KW-0238">DNA-binding</keyword>
<dbReference type="PANTHER" id="PTHR38465">
    <property type="entry name" value="HTH-TYPE TRANSCRIPTIONAL REGULATOR MJ1563-RELATED"/>
    <property type="match status" value="1"/>
</dbReference>
<dbReference type="RefSeq" id="WP_168914194.1">
    <property type="nucleotide sequence ID" value="NZ_JABACI010000005.1"/>
</dbReference>
<dbReference type="Gene3D" id="1.10.287.160">
    <property type="entry name" value="HR1 repeat"/>
    <property type="match status" value="1"/>
</dbReference>
<evidence type="ECO:0000256" key="2">
    <source>
        <dbReference type="ARBA" id="ARBA00023125"/>
    </source>
</evidence>
<evidence type="ECO:0000313" key="5">
    <source>
        <dbReference type="EMBL" id="NLP85719.1"/>
    </source>
</evidence>
<keyword evidence="3" id="KW-0804">Transcription</keyword>
<gene>
    <name evidence="5" type="ORF">HF576_17935</name>
</gene>
<dbReference type="InterPro" id="IPR036388">
    <property type="entry name" value="WH-like_DNA-bd_sf"/>
</dbReference>
<dbReference type="Pfam" id="PF12802">
    <property type="entry name" value="MarR_2"/>
    <property type="match status" value="1"/>
</dbReference>
<proteinExistence type="predicted"/>
<feature type="domain" description="HTH marR-type" evidence="4">
    <location>
        <begin position="36"/>
        <end position="81"/>
    </location>
</feature>
<dbReference type="InterPro" id="IPR036390">
    <property type="entry name" value="WH_DNA-bd_sf"/>
</dbReference>
<dbReference type="CDD" id="cd00090">
    <property type="entry name" value="HTH_ARSR"/>
    <property type="match status" value="1"/>
</dbReference>
<dbReference type="EMBL" id="JABACI010000005">
    <property type="protein sequence ID" value="NLP85719.1"/>
    <property type="molecule type" value="Genomic_DNA"/>
</dbReference>
<dbReference type="InterPro" id="IPR052362">
    <property type="entry name" value="HTH-GbsR_regulator"/>
</dbReference>
<organism evidence="5 6">
    <name type="scientific">Microbacterium salsuginis</name>
    <dbReference type="NCBI Taxonomy" id="2722803"/>
    <lineage>
        <taxon>Bacteria</taxon>
        <taxon>Bacillati</taxon>
        <taxon>Actinomycetota</taxon>
        <taxon>Actinomycetes</taxon>
        <taxon>Micrococcales</taxon>
        <taxon>Microbacteriaceae</taxon>
        <taxon>Microbacterium</taxon>
    </lineage>
</organism>
<dbReference type="Gene3D" id="1.10.10.10">
    <property type="entry name" value="Winged helix-like DNA-binding domain superfamily/Winged helix DNA-binding domain"/>
    <property type="match status" value="1"/>
</dbReference>
<evidence type="ECO:0000313" key="6">
    <source>
        <dbReference type="Proteomes" id="UP001429745"/>
    </source>
</evidence>
<accession>A0ABX1KHW1</accession>
<name>A0ABX1KHW1_9MICO</name>
<comment type="caution">
    <text evidence="5">The sequence shown here is derived from an EMBL/GenBank/DDBJ whole genome shotgun (WGS) entry which is preliminary data.</text>
</comment>
<dbReference type="Proteomes" id="UP001429745">
    <property type="component" value="Unassembled WGS sequence"/>
</dbReference>
<reference evidence="5 6" key="1">
    <citation type="submission" date="2020-04" db="EMBL/GenBank/DDBJ databases">
        <title>CFH 90308 Microbacterium sp.</title>
        <authorList>
            <person name="Nie G."/>
            <person name="Ming H."/>
            <person name="Xia T."/>
        </authorList>
    </citation>
    <scope>NUCLEOTIDE SEQUENCE [LARGE SCALE GENOMIC DNA]</scope>
    <source>
        <strain evidence="5 6">CFH 90308</strain>
    </source>
</reference>
<dbReference type="InterPro" id="IPR011991">
    <property type="entry name" value="ArsR-like_HTH"/>
</dbReference>
<dbReference type="PANTHER" id="PTHR38465:SF2">
    <property type="entry name" value="HTH-TYPE TRANSCRIPTIONAL REGULATOR MMPR5"/>
    <property type="match status" value="1"/>
</dbReference>
<protein>
    <submittedName>
        <fullName evidence="5">MarR family transcriptional regulator</fullName>
    </submittedName>
</protein>
<evidence type="ECO:0000256" key="3">
    <source>
        <dbReference type="ARBA" id="ARBA00023163"/>
    </source>
</evidence>